<sequence length="269" mass="28371">MDLSLQNVHVLITGASGGVGVATAALFLSHGANVTLQYNTALAPLAPLCASHPHHTLALKADVTHEQEVATLVSAATARFGVIGILVVCHGIWPAEDVALKDMSLDRWRGTIAVNLDGTFLFARAFLKQLETRGDARGLKDVAIVLVGSTAGKFGEAFHADYSCTKSAMMYGLTLSLKNEIVKVHPAGRVNCVSPGWIRTPMAERAMKDPALLYQALASTPTLKVSEPSDIANAILFLSSSTLSGNITGISLDVNGGMEGRILNKPEDV</sequence>
<dbReference type="GO" id="GO:0016491">
    <property type="term" value="F:oxidoreductase activity"/>
    <property type="evidence" value="ECO:0007669"/>
    <property type="project" value="UniProtKB-KW"/>
</dbReference>
<evidence type="ECO:0000256" key="2">
    <source>
        <dbReference type="ARBA" id="ARBA00023002"/>
    </source>
</evidence>
<proteinExistence type="inferred from homology"/>
<gene>
    <name evidence="3" type="ORF">BDK51DRAFT_29943</name>
</gene>
<dbReference type="AlphaFoldDB" id="A0A4P9W0Z3"/>
<evidence type="ECO:0000256" key="1">
    <source>
        <dbReference type="ARBA" id="ARBA00006484"/>
    </source>
</evidence>
<keyword evidence="2" id="KW-0560">Oxidoreductase</keyword>
<protein>
    <submittedName>
        <fullName evidence="3">NAD(P)-binding protein</fullName>
    </submittedName>
</protein>
<keyword evidence="4" id="KW-1185">Reference proteome</keyword>
<dbReference type="Gene3D" id="3.40.50.720">
    <property type="entry name" value="NAD(P)-binding Rossmann-like Domain"/>
    <property type="match status" value="1"/>
</dbReference>
<evidence type="ECO:0000313" key="4">
    <source>
        <dbReference type="Proteomes" id="UP000269721"/>
    </source>
</evidence>
<dbReference type="InterPro" id="IPR036291">
    <property type="entry name" value="NAD(P)-bd_dom_sf"/>
</dbReference>
<dbReference type="OrthoDB" id="504708at2759"/>
<dbReference type="PANTHER" id="PTHR24321">
    <property type="entry name" value="DEHYDROGENASES, SHORT CHAIN"/>
    <property type="match status" value="1"/>
</dbReference>
<dbReference type="SUPFAM" id="SSF51735">
    <property type="entry name" value="NAD(P)-binding Rossmann-fold domains"/>
    <property type="match status" value="1"/>
</dbReference>
<dbReference type="EMBL" id="ML000910">
    <property type="protein sequence ID" value="RKO83726.1"/>
    <property type="molecule type" value="Genomic_DNA"/>
</dbReference>
<reference evidence="4" key="1">
    <citation type="journal article" date="2018" name="Nat. Microbiol.">
        <title>Leveraging single-cell genomics to expand the fungal tree of life.</title>
        <authorList>
            <person name="Ahrendt S.R."/>
            <person name="Quandt C.A."/>
            <person name="Ciobanu D."/>
            <person name="Clum A."/>
            <person name="Salamov A."/>
            <person name="Andreopoulos B."/>
            <person name="Cheng J.F."/>
            <person name="Woyke T."/>
            <person name="Pelin A."/>
            <person name="Henrissat B."/>
            <person name="Reynolds N.K."/>
            <person name="Benny G.L."/>
            <person name="Smith M.E."/>
            <person name="James T.Y."/>
            <person name="Grigoriev I.V."/>
        </authorList>
    </citation>
    <scope>NUCLEOTIDE SEQUENCE [LARGE SCALE GENOMIC DNA]</scope>
</reference>
<comment type="similarity">
    <text evidence="1">Belongs to the short-chain dehydrogenases/reductases (SDR) family.</text>
</comment>
<name>A0A4P9W0Z3_9FUNG</name>
<dbReference type="InterPro" id="IPR002347">
    <property type="entry name" value="SDR_fam"/>
</dbReference>
<evidence type="ECO:0000313" key="3">
    <source>
        <dbReference type="EMBL" id="RKO83726.1"/>
    </source>
</evidence>
<dbReference type="CDD" id="cd05233">
    <property type="entry name" value="SDR_c"/>
    <property type="match status" value="1"/>
</dbReference>
<organism evidence="3 4">
    <name type="scientific">Blyttiomyces helicus</name>
    <dbReference type="NCBI Taxonomy" id="388810"/>
    <lineage>
        <taxon>Eukaryota</taxon>
        <taxon>Fungi</taxon>
        <taxon>Fungi incertae sedis</taxon>
        <taxon>Chytridiomycota</taxon>
        <taxon>Chytridiomycota incertae sedis</taxon>
        <taxon>Chytridiomycetes</taxon>
        <taxon>Chytridiomycetes incertae sedis</taxon>
        <taxon>Blyttiomyces</taxon>
    </lineage>
</organism>
<dbReference type="PANTHER" id="PTHR24321:SF8">
    <property type="entry name" value="ESTRADIOL 17-BETA-DEHYDROGENASE 8-RELATED"/>
    <property type="match status" value="1"/>
</dbReference>
<dbReference type="PRINTS" id="PR00081">
    <property type="entry name" value="GDHRDH"/>
</dbReference>
<dbReference type="Pfam" id="PF13561">
    <property type="entry name" value="adh_short_C2"/>
    <property type="match status" value="1"/>
</dbReference>
<accession>A0A4P9W0Z3</accession>
<dbReference type="Proteomes" id="UP000269721">
    <property type="component" value="Unassembled WGS sequence"/>
</dbReference>